<dbReference type="Proteomes" id="UP000379480">
    <property type="component" value="Unassembled WGS sequence"/>
</dbReference>
<accession>A0A5E7AJF4</accession>
<dbReference type="AlphaFoldDB" id="A0A5E7AJF4"/>
<dbReference type="EMBL" id="CABVHY010000004">
    <property type="protein sequence ID" value="VVN79166.1"/>
    <property type="molecule type" value="Genomic_DNA"/>
</dbReference>
<evidence type="ECO:0000313" key="1">
    <source>
        <dbReference type="EMBL" id="VVN79166.1"/>
    </source>
</evidence>
<sequence length="92" mass="10459">MGVKNMEIYFFQDISPVQFFETKAALYKHHAIYFPDPQLAEENPKSFASLRASGPHGRAETLVTSDQATTAQNEYDASYGRYFSNLFERPTA</sequence>
<name>A0A5E7AJF4_PSEFL</name>
<gene>
    <name evidence="1" type="ORF">PS723_00941</name>
</gene>
<protein>
    <submittedName>
        <fullName evidence="1">Uncharacterized protein</fullName>
    </submittedName>
</protein>
<organism evidence="1 2">
    <name type="scientific">Pseudomonas fluorescens</name>
    <dbReference type="NCBI Taxonomy" id="294"/>
    <lineage>
        <taxon>Bacteria</taxon>
        <taxon>Pseudomonadati</taxon>
        <taxon>Pseudomonadota</taxon>
        <taxon>Gammaproteobacteria</taxon>
        <taxon>Pseudomonadales</taxon>
        <taxon>Pseudomonadaceae</taxon>
        <taxon>Pseudomonas</taxon>
    </lineage>
</organism>
<evidence type="ECO:0000313" key="2">
    <source>
        <dbReference type="Proteomes" id="UP000379480"/>
    </source>
</evidence>
<reference evidence="1 2" key="1">
    <citation type="submission" date="2019-09" db="EMBL/GenBank/DDBJ databases">
        <authorList>
            <person name="Chandra G."/>
            <person name="Truman W A."/>
        </authorList>
    </citation>
    <scope>NUCLEOTIDE SEQUENCE [LARGE SCALE GENOMIC DNA]</scope>
    <source>
        <strain evidence="1">PS723</strain>
    </source>
</reference>
<proteinExistence type="predicted"/>